<dbReference type="InterPro" id="IPR001138">
    <property type="entry name" value="Zn2Cys6_DnaBD"/>
</dbReference>
<evidence type="ECO:0000256" key="6">
    <source>
        <dbReference type="SAM" id="MobiDB-lite"/>
    </source>
</evidence>
<dbReference type="Gene3D" id="4.10.240.10">
    <property type="entry name" value="Zn(2)-C6 fungal-type DNA-binding domain"/>
    <property type="match status" value="1"/>
</dbReference>
<reference evidence="9" key="1">
    <citation type="journal article" date="2014" name="Nat. Commun.">
        <title>Genomic adaptations of the halophilic Dead Sea filamentous fungus Eurotium rubrum.</title>
        <authorList>
            <person name="Kis-Papo T."/>
            <person name="Weig A.R."/>
            <person name="Riley R."/>
            <person name="Persoh D."/>
            <person name="Salamov A."/>
            <person name="Sun H."/>
            <person name="Lipzen A."/>
            <person name="Wasser S.P."/>
            <person name="Rambold G."/>
            <person name="Grigoriev I.V."/>
            <person name="Nevo E."/>
        </authorList>
    </citation>
    <scope>NUCLEOTIDE SEQUENCE [LARGE SCALE GENOMIC DNA]</scope>
    <source>
        <strain evidence="9">CBS 135680</strain>
    </source>
</reference>
<evidence type="ECO:0000259" key="7">
    <source>
        <dbReference type="PROSITE" id="PS50048"/>
    </source>
</evidence>
<dbReference type="GO" id="GO:0008270">
    <property type="term" value="F:zinc ion binding"/>
    <property type="evidence" value="ECO:0007669"/>
    <property type="project" value="InterPro"/>
</dbReference>
<dbReference type="InterPro" id="IPR036864">
    <property type="entry name" value="Zn2-C6_fun-type_DNA-bd_sf"/>
</dbReference>
<dbReference type="Pfam" id="PF04082">
    <property type="entry name" value="Fungal_trans"/>
    <property type="match status" value="1"/>
</dbReference>
<dbReference type="PROSITE" id="PS00463">
    <property type="entry name" value="ZN2_CY6_FUNGAL_1"/>
    <property type="match status" value="1"/>
</dbReference>
<dbReference type="PANTHER" id="PTHR47256:SF1">
    <property type="entry name" value="ZN(II)2CYS6 TRANSCRIPTION FACTOR (EUROFUNG)"/>
    <property type="match status" value="1"/>
</dbReference>
<dbReference type="PANTHER" id="PTHR47256">
    <property type="entry name" value="ZN(II)2CYS6 TRANSCRIPTION FACTOR (EUROFUNG)-RELATED"/>
    <property type="match status" value="1"/>
</dbReference>
<keyword evidence="5" id="KW-0539">Nucleus</keyword>
<dbReference type="SMART" id="SM00066">
    <property type="entry name" value="GAL4"/>
    <property type="match status" value="1"/>
</dbReference>
<dbReference type="RefSeq" id="XP_040634158.1">
    <property type="nucleotide sequence ID" value="XM_040786757.1"/>
</dbReference>
<dbReference type="EMBL" id="KK088459">
    <property type="protein sequence ID" value="EYE90468.1"/>
    <property type="molecule type" value="Genomic_DNA"/>
</dbReference>
<organism evidence="8 9">
    <name type="scientific">Aspergillus ruber (strain CBS 135680)</name>
    <dbReference type="NCBI Taxonomy" id="1388766"/>
    <lineage>
        <taxon>Eukaryota</taxon>
        <taxon>Fungi</taxon>
        <taxon>Dikarya</taxon>
        <taxon>Ascomycota</taxon>
        <taxon>Pezizomycotina</taxon>
        <taxon>Eurotiomycetes</taxon>
        <taxon>Eurotiomycetidae</taxon>
        <taxon>Eurotiales</taxon>
        <taxon>Aspergillaceae</taxon>
        <taxon>Aspergillus</taxon>
        <taxon>Aspergillus subgen. Aspergillus</taxon>
    </lineage>
</organism>
<dbReference type="AlphaFoldDB" id="A0A017S0A4"/>
<evidence type="ECO:0000256" key="4">
    <source>
        <dbReference type="ARBA" id="ARBA00023163"/>
    </source>
</evidence>
<dbReference type="CDD" id="cd00067">
    <property type="entry name" value="GAL4"/>
    <property type="match status" value="1"/>
</dbReference>
<evidence type="ECO:0000256" key="5">
    <source>
        <dbReference type="ARBA" id="ARBA00023242"/>
    </source>
</evidence>
<dbReference type="GO" id="GO:0003677">
    <property type="term" value="F:DNA binding"/>
    <property type="evidence" value="ECO:0007669"/>
    <property type="project" value="UniProtKB-KW"/>
</dbReference>
<keyword evidence="2" id="KW-0805">Transcription regulation</keyword>
<dbReference type="GO" id="GO:0000981">
    <property type="term" value="F:DNA-binding transcription factor activity, RNA polymerase II-specific"/>
    <property type="evidence" value="ECO:0007669"/>
    <property type="project" value="InterPro"/>
</dbReference>
<dbReference type="InterPro" id="IPR007219">
    <property type="entry name" value="XnlR_reg_dom"/>
</dbReference>
<dbReference type="InterPro" id="IPR053187">
    <property type="entry name" value="Notoamide_regulator"/>
</dbReference>
<evidence type="ECO:0000313" key="9">
    <source>
        <dbReference type="Proteomes" id="UP000019804"/>
    </source>
</evidence>
<dbReference type="CDD" id="cd12148">
    <property type="entry name" value="fungal_TF_MHR"/>
    <property type="match status" value="1"/>
</dbReference>
<dbReference type="HOGENOM" id="CLU_007003_8_2_1"/>
<evidence type="ECO:0000256" key="2">
    <source>
        <dbReference type="ARBA" id="ARBA00023015"/>
    </source>
</evidence>
<evidence type="ECO:0000256" key="1">
    <source>
        <dbReference type="ARBA" id="ARBA00022723"/>
    </source>
</evidence>
<gene>
    <name evidence="8" type="ORF">EURHEDRAFT_519158</name>
</gene>
<feature type="region of interest" description="Disordered" evidence="6">
    <location>
        <begin position="1"/>
        <end position="20"/>
    </location>
</feature>
<feature type="compositionally biased region" description="Pro residues" evidence="6">
    <location>
        <begin position="1"/>
        <end position="15"/>
    </location>
</feature>
<dbReference type="Proteomes" id="UP000019804">
    <property type="component" value="Unassembled WGS sequence"/>
</dbReference>
<keyword evidence="1" id="KW-0479">Metal-binding</keyword>
<dbReference type="PROSITE" id="PS50048">
    <property type="entry name" value="ZN2_CY6_FUNGAL_2"/>
    <property type="match status" value="1"/>
</dbReference>
<sequence length="652" mass="74185">MVPMPSPPPPPPIRPTQPLYRASKSLPPARLPNATIACNQCRKDKAKCIGGAPCARCRKENKQCIVDENRDSRRKVALKHKLETLEQDRSLLIQLLETLRGEDQVKADRLLRVIRKSKVSFDEIRRCIDNDFDPDAVITDESRLTRADSQQHLSRSRSSSRLRVMDVKWLSDNPRWKVPAQPWTSVSDDDDFVSHLVSLFFTWHNNTLNWIDPELFFMDMEKGQLGAQFCSPLLVNSILAVACFYSSYPEVFAEPSDPNTRGMHFYNEAKRLLDEQQGKYSVTNLQGLGGIYTWVCITGKDRFGYLILGQMAEQAQHMMKFRDSIIAKAGDQAENTTRAIDVTTSGVYNFLPTACLALQRALPFKKPPPRHLPETHDPKDTWMPYPVQAEPVQAHTNCLVNALSKLGCVTWDLCSFFFSNNDKLPQSDTEKMAVDIYTDLQQWTEEIPECVSLRNVPTPGVLDMHLRYHSNIMTIFGFIQNPSTIDKSSPAHRARELRLSSAHELRKLLDIQRTKWPIECMTMSSSQFSTVALFTLLEDLDNPSSASAFADTAISLFSTAKRLQLAKGMFRLVQGTALQKKIRLSPEIRNIFRDFDEVVWVKEDKEKFSSLYPNFAVTVQYESVGEAELDDFLEQWDTLALGDHGTPTPDRE</sequence>
<proteinExistence type="predicted"/>
<feature type="domain" description="Zn(2)-C6 fungal-type" evidence="7">
    <location>
        <begin position="37"/>
        <end position="66"/>
    </location>
</feature>
<dbReference type="GeneID" id="63701881"/>
<dbReference type="SUPFAM" id="SSF57701">
    <property type="entry name" value="Zn2/Cys6 DNA-binding domain"/>
    <property type="match status" value="1"/>
</dbReference>
<dbReference type="STRING" id="1388766.A0A017S0A4"/>
<protein>
    <recommendedName>
        <fullName evidence="7">Zn(2)-C6 fungal-type domain-containing protein</fullName>
    </recommendedName>
</protein>
<keyword evidence="3" id="KW-0238">DNA-binding</keyword>
<keyword evidence="4" id="KW-0804">Transcription</keyword>
<dbReference type="Pfam" id="PF00172">
    <property type="entry name" value="Zn_clus"/>
    <property type="match status" value="1"/>
</dbReference>
<dbReference type="GO" id="GO:0006351">
    <property type="term" value="P:DNA-templated transcription"/>
    <property type="evidence" value="ECO:0007669"/>
    <property type="project" value="InterPro"/>
</dbReference>
<keyword evidence="9" id="KW-1185">Reference proteome</keyword>
<evidence type="ECO:0000256" key="3">
    <source>
        <dbReference type="ARBA" id="ARBA00023125"/>
    </source>
</evidence>
<name>A0A017S0A4_ASPRC</name>
<evidence type="ECO:0000313" key="8">
    <source>
        <dbReference type="EMBL" id="EYE90468.1"/>
    </source>
</evidence>
<dbReference type="OrthoDB" id="2593732at2759"/>
<accession>A0A017S0A4</accession>